<dbReference type="Pfam" id="PF00756">
    <property type="entry name" value="Esterase"/>
    <property type="match status" value="1"/>
</dbReference>
<evidence type="ECO:0008006" key="6">
    <source>
        <dbReference type="Google" id="ProtNLM"/>
    </source>
</evidence>
<evidence type="ECO:0000313" key="5">
    <source>
        <dbReference type="Proteomes" id="UP000216035"/>
    </source>
</evidence>
<dbReference type="PROSITE" id="PS50005">
    <property type="entry name" value="TPR"/>
    <property type="match status" value="1"/>
</dbReference>
<dbReference type="OrthoDB" id="1142077at2"/>
<dbReference type="RefSeq" id="WP_094486491.1">
    <property type="nucleotide sequence ID" value="NZ_NOXX01000200.1"/>
</dbReference>
<feature type="signal peptide" evidence="3">
    <location>
        <begin position="1"/>
        <end position="18"/>
    </location>
</feature>
<comment type="caution">
    <text evidence="4">The sequence shown here is derived from an EMBL/GenBank/DDBJ whole genome shotgun (WGS) entry which is preliminary data.</text>
</comment>
<dbReference type="EMBL" id="NOXX01000200">
    <property type="protein sequence ID" value="OYQ43649.1"/>
    <property type="molecule type" value="Genomic_DNA"/>
</dbReference>
<evidence type="ECO:0000313" key="4">
    <source>
        <dbReference type="EMBL" id="OYQ43649.1"/>
    </source>
</evidence>
<sequence length="413" mass="46498">MRSLVFLIALFCCLSATAQRPRDTIFSAKLNADRTFTGSLPLSYGQTKDKKYPLLLLLDGEYLFDVFDGNFAFGNYWDDLPEVIIVGIDQNKENQREADCMMNQEGLPEETGAAFFEFIGAELLPALEKQYRLSPFKIIAGHNITAGFMNLFLYKEDPLFSGYISMGAEFGEQMMERIPVMLKTAKKPIFYYHSSADGDLKHNLKGIQTLDGNIKTILNSNINYRYDEFKGASHYSLVAYSVPNAIYHIFSSYQPISKTEFDEKLVKLESGYVDYLVKKYETINKAYGAKMAIRITDFKAVEAAILKNKAYAEFEKLAALSRKAYPKSMLSAYHMGMFYEKTGDFKKALKAYQAGFSLDAIGDLTKDFIVEKVEEMKQGASAKKAAAAEPEPEPTPTETTEPAKEEQPATEKP</sequence>
<evidence type="ECO:0000256" key="1">
    <source>
        <dbReference type="PROSITE-ProRule" id="PRU00339"/>
    </source>
</evidence>
<evidence type="ECO:0000256" key="2">
    <source>
        <dbReference type="SAM" id="MobiDB-lite"/>
    </source>
</evidence>
<protein>
    <recommendedName>
        <fullName evidence="6">Histidine kinase</fullName>
    </recommendedName>
</protein>
<dbReference type="InterPro" id="IPR029058">
    <property type="entry name" value="AB_hydrolase_fold"/>
</dbReference>
<feature type="compositionally biased region" description="Basic and acidic residues" evidence="2">
    <location>
        <begin position="401"/>
        <end position="413"/>
    </location>
</feature>
<gene>
    <name evidence="4" type="ORF">CHX27_09245</name>
</gene>
<name>A0A255ZQF7_9FLAO</name>
<evidence type="ECO:0000256" key="3">
    <source>
        <dbReference type="SAM" id="SignalP"/>
    </source>
</evidence>
<dbReference type="Gene3D" id="3.40.50.1820">
    <property type="entry name" value="alpha/beta hydrolase"/>
    <property type="match status" value="1"/>
</dbReference>
<accession>A0A255ZQF7</accession>
<dbReference type="Gene3D" id="1.25.40.10">
    <property type="entry name" value="Tetratricopeptide repeat domain"/>
    <property type="match status" value="1"/>
</dbReference>
<dbReference type="InterPro" id="IPR019734">
    <property type="entry name" value="TPR_rpt"/>
</dbReference>
<feature type="repeat" description="TPR" evidence="1">
    <location>
        <begin position="329"/>
        <end position="362"/>
    </location>
</feature>
<keyword evidence="1" id="KW-0802">TPR repeat</keyword>
<dbReference type="Proteomes" id="UP000216035">
    <property type="component" value="Unassembled WGS sequence"/>
</dbReference>
<keyword evidence="5" id="KW-1185">Reference proteome</keyword>
<dbReference type="AlphaFoldDB" id="A0A255ZQF7"/>
<dbReference type="SUPFAM" id="SSF53474">
    <property type="entry name" value="alpha/beta-Hydrolases"/>
    <property type="match status" value="1"/>
</dbReference>
<proteinExistence type="predicted"/>
<reference evidence="4 5" key="1">
    <citation type="submission" date="2017-07" db="EMBL/GenBank/DDBJ databases">
        <title>Flavobacterium cyanobacteriorum sp. nov., isolated from cyanobacterial aggregates in a eutrophic lake.</title>
        <authorList>
            <person name="Cai H."/>
        </authorList>
    </citation>
    <scope>NUCLEOTIDE SEQUENCE [LARGE SCALE GENOMIC DNA]</scope>
    <source>
        <strain evidence="4 5">TH167</strain>
    </source>
</reference>
<keyword evidence="3" id="KW-0732">Signal</keyword>
<dbReference type="InterPro" id="IPR000801">
    <property type="entry name" value="Esterase-like"/>
</dbReference>
<dbReference type="InterPro" id="IPR011990">
    <property type="entry name" value="TPR-like_helical_dom_sf"/>
</dbReference>
<feature type="chain" id="PRO_5012016264" description="Histidine kinase" evidence="3">
    <location>
        <begin position="19"/>
        <end position="413"/>
    </location>
</feature>
<organism evidence="4 5">
    <name type="scientific">Flavobacterium aurantiibacter</name>
    <dbReference type="NCBI Taxonomy" id="2023067"/>
    <lineage>
        <taxon>Bacteria</taxon>
        <taxon>Pseudomonadati</taxon>
        <taxon>Bacteroidota</taxon>
        <taxon>Flavobacteriia</taxon>
        <taxon>Flavobacteriales</taxon>
        <taxon>Flavobacteriaceae</taxon>
        <taxon>Flavobacterium</taxon>
    </lineage>
</organism>
<feature type="region of interest" description="Disordered" evidence="2">
    <location>
        <begin position="380"/>
        <end position="413"/>
    </location>
</feature>